<dbReference type="PROSITE" id="PS51186">
    <property type="entry name" value="GNAT"/>
    <property type="match status" value="1"/>
</dbReference>
<dbReference type="OrthoDB" id="3730944at2"/>
<dbReference type="AlphaFoldDB" id="A0A1H2A4Y8"/>
<accession>A0A1H2A4Y8</accession>
<evidence type="ECO:0000259" key="1">
    <source>
        <dbReference type="PROSITE" id="PS51186"/>
    </source>
</evidence>
<dbReference type="EMBL" id="LT629772">
    <property type="protein sequence ID" value="SDT41025.1"/>
    <property type="molecule type" value="Genomic_DNA"/>
</dbReference>
<dbReference type="STRING" id="630515.SAMN04489812_5671"/>
<evidence type="ECO:0000313" key="2">
    <source>
        <dbReference type="EMBL" id="SDT41025.1"/>
    </source>
</evidence>
<dbReference type="PANTHER" id="PTHR42791">
    <property type="entry name" value="GNAT FAMILY ACETYLTRANSFERASE"/>
    <property type="match status" value="1"/>
</dbReference>
<gene>
    <name evidence="2" type="ORF">SAMN04489812_5671</name>
</gene>
<dbReference type="CDD" id="cd04301">
    <property type="entry name" value="NAT_SF"/>
    <property type="match status" value="1"/>
</dbReference>
<dbReference type="SUPFAM" id="SSF55729">
    <property type="entry name" value="Acyl-CoA N-acyltransferases (Nat)"/>
    <property type="match status" value="1"/>
</dbReference>
<proteinExistence type="predicted"/>
<protein>
    <submittedName>
        <fullName evidence="2">Acetyltransferase (GNAT) family protein</fullName>
    </submittedName>
</protein>
<dbReference type="GO" id="GO:0016747">
    <property type="term" value="F:acyltransferase activity, transferring groups other than amino-acyl groups"/>
    <property type="evidence" value="ECO:0007669"/>
    <property type="project" value="InterPro"/>
</dbReference>
<feature type="domain" description="N-acetyltransferase" evidence="1">
    <location>
        <begin position="60"/>
        <end position="201"/>
    </location>
</feature>
<dbReference type="InterPro" id="IPR000182">
    <property type="entry name" value="GNAT_dom"/>
</dbReference>
<dbReference type="Pfam" id="PF00583">
    <property type="entry name" value="Acetyltransf_1"/>
    <property type="match status" value="1"/>
</dbReference>
<dbReference type="Proteomes" id="UP000199103">
    <property type="component" value="Chromosome I"/>
</dbReference>
<keyword evidence="3" id="KW-1185">Reference proteome</keyword>
<evidence type="ECO:0000313" key="3">
    <source>
        <dbReference type="Proteomes" id="UP000199103"/>
    </source>
</evidence>
<dbReference type="InterPro" id="IPR052523">
    <property type="entry name" value="Trichothecene_AcTrans"/>
</dbReference>
<dbReference type="PANTHER" id="PTHR42791:SF1">
    <property type="entry name" value="N-ACETYLTRANSFERASE DOMAIN-CONTAINING PROTEIN"/>
    <property type="match status" value="1"/>
</dbReference>
<dbReference type="RefSeq" id="WP_091530186.1">
    <property type="nucleotide sequence ID" value="NZ_LT629772.1"/>
</dbReference>
<sequence length="202" mass="21950">MITETPYAAATSDVRESLLLDILAEAFDDDPISRWIFPDAEDRRRYLPTFFSTMLAHPWATRRTIDSSAAAIWITVQPCQPHAEEDPPDETASGGAAAPFGANGQRLRALGTALASSRPAVETYDYLFAIGVLPQCRGAGVGTALLKEGLRRADTARRGVYLEASSPGSRTLYLRHGFADLAAPVHLEDGPPVWPMWRPAVS</sequence>
<dbReference type="Gene3D" id="3.40.630.30">
    <property type="match status" value="1"/>
</dbReference>
<dbReference type="InterPro" id="IPR016181">
    <property type="entry name" value="Acyl_CoA_acyltransferase"/>
</dbReference>
<keyword evidence="2" id="KW-0808">Transferase</keyword>
<reference evidence="2 3" key="1">
    <citation type="submission" date="2016-10" db="EMBL/GenBank/DDBJ databases">
        <authorList>
            <person name="de Groot N.N."/>
        </authorList>
    </citation>
    <scope>NUCLEOTIDE SEQUENCE [LARGE SCALE GENOMIC DNA]</scope>
    <source>
        <strain evidence="2 3">DSM 21800</strain>
    </source>
</reference>
<name>A0A1H2A4Y8_9ACTN</name>
<organism evidence="2 3">
    <name type="scientific">Microlunatus soli</name>
    <dbReference type="NCBI Taxonomy" id="630515"/>
    <lineage>
        <taxon>Bacteria</taxon>
        <taxon>Bacillati</taxon>
        <taxon>Actinomycetota</taxon>
        <taxon>Actinomycetes</taxon>
        <taxon>Propionibacteriales</taxon>
        <taxon>Propionibacteriaceae</taxon>
        <taxon>Microlunatus</taxon>
    </lineage>
</organism>